<dbReference type="EMBL" id="JARKIK010000064">
    <property type="protein sequence ID" value="KAK8730425.1"/>
    <property type="molecule type" value="Genomic_DNA"/>
</dbReference>
<protein>
    <recommendedName>
        <fullName evidence="3">Fanconi Anaemia group E protein C-terminal domain-containing protein</fullName>
    </recommendedName>
</protein>
<evidence type="ECO:0000313" key="2">
    <source>
        <dbReference type="Proteomes" id="UP001445076"/>
    </source>
</evidence>
<dbReference type="Gene3D" id="1.25.40.480">
    <property type="match status" value="1"/>
</dbReference>
<name>A0AAW0WDY6_CHEQU</name>
<comment type="caution">
    <text evidence="1">The sequence shown here is derived from an EMBL/GenBank/DDBJ whole genome shotgun (WGS) entry which is preliminary data.</text>
</comment>
<evidence type="ECO:0000313" key="1">
    <source>
        <dbReference type="EMBL" id="KAK8730425.1"/>
    </source>
</evidence>
<reference evidence="1 2" key="1">
    <citation type="journal article" date="2024" name="BMC Genomics">
        <title>Genome assembly of redclaw crayfish (Cherax quadricarinatus) provides insights into its immune adaptation and hypoxia tolerance.</title>
        <authorList>
            <person name="Liu Z."/>
            <person name="Zheng J."/>
            <person name="Li H."/>
            <person name="Fang K."/>
            <person name="Wang S."/>
            <person name="He J."/>
            <person name="Zhou D."/>
            <person name="Weng S."/>
            <person name="Chi M."/>
            <person name="Gu Z."/>
            <person name="He J."/>
            <person name="Li F."/>
            <person name="Wang M."/>
        </authorList>
    </citation>
    <scope>NUCLEOTIDE SEQUENCE [LARGE SCALE GENOMIC DNA]</scope>
    <source>
        <strain evidence="1">ZL_2023a</strain>
    </source>
</reference>
<evidence type="ECO:0008006" key="3">
    <source>
        <dbReference type="Google" id="ProtNLM"/>
    </source>
</evidence>
<dbReference type="Proteomes" id="UP001445076">
    <property type="component" value="Unassembled WGS sequence"/>
</dbReference>
<keyword evidence="2" id="KW-1185">Reference proteome</keyword>
<accession>A0AAW0WDY6</accession>
<sequence length="318" mass="36071">MWEDYNVSEKNKKTFEELCKKFRQSPGVFECKHAEMRLHEMNTEQDAQIDENQTPKKIKLDTSHTMPVKTSHVEELKSSMIPDVQIMQNSILNALNNSEKVNTELYKSVEPLSVCNSSAPVISDAVLFNVCKKNENSDDAVAAIVGTLFILPKLYHLSSKLSKPNVDALLEFLEWHTDVSVTHILVPLLQHCPKTEEQHRDVLARLVSAFSTQHITQMLSALSSRESVSDVDVQIFQLLCENADHQASTAHTAVLAFLNKTADKYKTFIKFGQCLLFVIKKMGQYIQDYESLQLIANSHSSSMKKAIELQMKKAMKNR</sequence>
<proteinExistence type="predicted"/>
<organism evidence="1 2">
    <name type="scientific">Cherax quadricarinatus</name>
    <name type="common">Australian red claw crayfish</name>
    <dbReference type="NCBI Taxonomy" id="27406"/>
    <lineage>
        <taxon>Eukaryota</taxon>
        <taxon>Metazoa</taxon>
        <taxon>Ecdysozoa</taxon>
        <taxon>Arthropoda</taxon>
        <taxon>Crustacea</taxon>
        <taxon>Multicrustacea</taxon>
        <taxon>Malacostraca</taxon>
        <taxon>Eumalacostraca</taxon>
        <taxon>Eucarida</taxon>
        <taxon>Decapoda</taxon>
        <taxon>Pleocyemata</taxon>
        <taxon>Astacidea</taxon>
        <taxon>Parastacoidea</taxon>
        <taxon>Parastacidae</taxon>
        <taxon>Cherax</taxon>
    </lineage>
</organism>
<gene>
    <name evidence="1" type="ORF">OTU49_008002</name>
</gene>
<dbReference type="AlphaFoldDB" id="A0AAW0WDY6"/>